<protein>
    <recommendedName>
        <fullName evidence="3">2-oxo-4-hydroxy-4-carboxy-5-ureidoimidazoline decarboxylase</fullName>
        <ecNumber evidence="3">4.1.1.97</ecNumber>
    </recommendedName>
</protein>
<dbReference type="PANTHER" id="PTHR43466:SF1">
    <property type="entry name" value="2-OXO-4-HYDROXY-4-CARBOXY-5-UREIDOIMIDAZOLINE DECARBOXYLASE-RELATED"/>
    <property type="match status" value="1"/>
</dbReference>
<evidence type="ECO:0000256" key="2">
    <source>
        <dbReference type="ARBA" id="ARBA00004754"/>
    </source>
</evidence>
<dbReference type="AlphaFoldDB" id="A0A9W6P3I1"/>
<comment type="pathway">
    <text evidence="2">Purine metabolism; urate degradation; (S)-allantoin from urate: step 3/3.</text>
</comment>
<keyword evidence="6" id="KW-0456">Lyase</keyword>
<dbReference type="GO" id="GO:0051997">
    <property type="term" value="F:2-oxo-4-hydroxy-4-carboxy-5-ureidoimidazoline decarboxylase activity"/>
    <property type="evidence" value="ECO:0007669"/>
    <property type="project" value="UniProtKB-EC"/>
</dbReference>
<evidence type="ECO:0000256" key="4">
    <source>
        <dbReference type="ARBA" id="ARBA00022631"/>
    </source>
</evidence>
<gene>
    <name evidence="8" type="ORF">Nans01_07090</name>
</gene>
<accession>A0A9W6P3I1</accession>
<dbReference type="InterPro" id="IPR018020">
    <property type="entry name" value="OHCU_decarboxylase"/>
</dbReference>
<evidence type="ECO:0000256" key="1">
    <source>
        <dbReference type="ARBA" id="ARBA00001163"/>
    </source>
</evidence>
<dbReference type="EMBL" id="BSQG01000001">
    <property type="protein sequence ID" value="GLU46358.1"/>
    <property type="molecule type" value="Genomic_DNA"/>
</dbReference>
<comment type="catalytic activity">
    <reaction evidence="1">
        <text>5-hydroxy-2-oxo-4-ureido-2,5-dihydro-1H-imidazole-5-carboxylate + H(+) = (S)-allantoin + CO2</text>
        <dbReference type="Rhea" id="RHEA:26301"/>
        <dbReference type="ChEBI" id="CHEBI:15378"/>
        <dbReference type="ChEBI" id="CHEBI:15678"/>
        <dbReference type="ChEBI" id="CHEBI:16526"/>
        <dbReference type="ChEBI" id="CHEBI:58639"/>
        <dbReference type="EC" id="4.1.1.97"/>
    </reaction>
</comment>
<dbReference type="PANTHER" id="PTHR43466">
    <property type="entry name" value="2-OXO-4-HYDROXY-4-CARBOXY-5-UREIDOIMIDAZOLINE DECARBOXYLASE-RELATED"/>
    <property type="match status" value="1"/>
</dbReference>
<dbReference type="GO" id="GO:0019628">
    <property type="term" value="P:urate catabolic process"/>
    <property type="evidence" value="ECO:0007669"/>
    <property type="project" value="TreeGrafter"/>
</dbReference>
<evidence type="ECO:0000256" key="6">
    <source>
        <dbReference type="ARBA" id="ARBA00023239"/>
    </source>
</evidence>
<dbReference type="Gene3D" id="1.10.3330.10">
    <property type="entry name" value="Oxo-4-hydroxy-4-carboxy-5-ureidoimidazoline decarboxylase"/>
    <property type="match status" value="1"/>
</dbReference>
<evidence type="ECO:0000313" key="9">
    <source>
        <dbReference type="Proteomes" id="UP001165092"/>
    </source>
</evidence>
<evidence type="ECO:0000313" key="8">
    <source>
        <dbReference type="EMBL" id="GLU46358.1"/>
    </source>
</evidence>
<organism evidence="8 9">
    <name type="scientific">Nocardiopsis ansamitocini</name>
    <dbReference type="NCBI Taxonomy" id="1670832"/>
    <lineage>
        <taxon>Bacteria</taxon>
        <taxon>Bacillati</taxon>
        <taxon>Actinomycetota</taxon>
        <taxon>Actinomycetes</taxon>
        <taxon>Streptosporangiales</taxon>
        <taxon>Nocardiopsidaceae</taxon>
        <taxon>Nocardiopsis</taxon>
    </lineage>
</organism>
<dbReference type="GO" id="GO:0006144">
    <property type="term" value="P:purine nucleobase metabolic process"/>
    <property type="evidence" value="ECO:0007669"/>
    <property type="project" value="UniProtKB-KW"/>
</dbReference>
<name>A0A9W6P3I1_9ACTN</name>
<reference evidence="8" key="1">
    <citation type="submission" date="2023-02" db="EMBL/GenBank/DDBJ databases">
        <title>Nocardiopsis ansamitocini NBRC 112285.</title>
        <authorList>
            <person name="Ichikawa N."/>
            <person name="Sato H."/>
            <person name="Tonouchi N."/>
        </authorList>
    </citation>
    <scope>NUCLEOTIDE SEQUENCE</scope>
    <source>
        <strain evidence="8">NBRC 112285</strain>
    </source>
</reference>
<evidence type="ECO:0000256" key="5">
    <source>
        <dbReference type="ARBA" id="ARBA00022793"/>
    </source>
</evidence>
<keyword evidence="4" id="KW-0659">Purine metabolism</keyword>
<dbReference type="InterPro" id="IPR036778">
    <property type="entry name" value="OHCU_decarboxylase_sf"/>
</dbReference>
<proteinExistence type="predicted"/>
<dbReference type="InterPro" id="IPR017595">
    <property type="entry name" value="OHCU_decarboxylase-2"/>
</dbReference>
<dbReference type="SUPFAM" id="SSF158694">
    <property type="entry name" value="UraD-Like"/>
    <property type="match status" value="1"/>
</dbReference>
<dbReference type="Proteomes" id="UP001165092">
    <property type="component" value="Unassembled WGS sequence"/>
</dbReference>
<dbReference type="NCBIfam" id="TIGR03180">
    <property type="entry name" value="UraD_2"/>
    <property type="match status" value="1"/>
</dbReference>
<comment type="caution">
    <text evidence="8">The sequence shown here is derived from an EMBL/GenBank/DDBJ whole genome shotgun (WGS) entry which is preliminary data.</text>
</comment>
<sequence length="190" mass="20457">MLPVDSAAVATTGERMHDDGTALDHAVERLNALDPQEFHAVFAACLDIDRWVRALEAERPFASADALVSAADRHAAAITPEEVGTAIARHPRIGEKAAGSDTESAWSRAEQAGVSLADARTAASLSRGNTDYEERFGHIYLVCANGRSGDELLADLNSRLSNDPAAETRVVAEEFRKIALVRVRKLLLEP</sequence>
<dbReference type="NCBIfam" id="NF010372">
    <property type="entry name" value="PRK13798.1"/>
    <property type="match status" value="1"/>
</dbReference>
<keyword evidence="5" id="KW-0210">Decarboxylase</keyword>
<feature type="domain" description="Oxo-4-hydroxy-4-carboxy-5-ureidoimidazoline decarboxylase" evidence="7">
    <location>
        <begin position="31"/>
        <end position="183"/>
    </location>
</feature>
<dbReference type="EC" id="4.1.1.97" evidence="3"/>
<keyword evidence="9" id="KW-1185">Reference proteome</keyword>
<evidence type="ECO:0000256" key="3">
    <source>
        <dbReference type="ARBA" id="ARBA00012257"/>
    </source>
</evidence>
<dbReference type="Pfam" id="PF09349">
    <property type="entry name" value="OHCU_decarbox"/>
    <property type="match status" value="1"/>
</dbReference>
<evidence type="ECO:0000259" key="7">
    <source>
        <dbReference type="Pfam" id="PF09349"/>
    </source>
</evidence>